<dbReference type="InterPro" id="IPR004805">
    <property type="entry name" value="DnaE2/DnaE/PolC"/>
</dbReference>
<evidence type="ECO:0000256" key="8">
    <source>
        <dbReference type="ARBA" id="ARBA00022705"/>
    </source>
</evidence>
<evidence type="ECO:0000256" key="7">
    <source>
        <dbReference type="ARBA" id="ARBA00022695"/>
    </source>
</evidence>
<dbReference type="Pfam" id="PF07733">
    <property type="entry name" value="DNA_pol3_alpha"/>
    <property type="match status" value="1"/>
</dbReference>
<feature type="domain" description="Polymerase/histidinol phosphatase N-terminal" evidence="15">
    <location>
        <begin position="83"/>
        <end position="150"/>
    </location>
</feature>
<comment type="catalytic activity">
    <reaction evidence="12 13">
        <text>DNA(n) + a 2'-deoxyribonucleoside 5'-triphosphate = DNA(n+1) + diphosphate</text>
        <dbReference type="Rhea" id="RHEA:22508"/>
        <dbReference type="Rhea" id="RHEA-COMP:17339"/>
        <dbReference type="Rhea" id="RHEA-COMP:17340"/>
        <dbReference type="ChEBI" id="CHEBI:33019"/>
        <dbReference type="ChEBI" id="CHEBI:61560"/>
        <dbReference type="ChEBI" id="CHEBI:173112"/>
        <dbReference type="EC" id="2.7.7.7"/>
    </reaction>
</comment>
<dbReference type="Pfam" id="PF14579">
    <property type="entry name" value="HHH_6"/>
    <property type="match status" value="1"/>
</dbReference>
<comment type="caution">
    <text evidence="16">The sequence shown here is derived from an EMBL/GenBank/DDBJ whole genome shotgun (WGS) entry which is preliminary data.</text>
</comment>
<organism evidence="16 17">
    <name type="scientific">Longispora fulva</name>
    <dbReference type="NCBI Taxonomy" id="619741"/>
    <lineage>
        <taxon>Bacteria</taxon>
        <taxon>Bacillati</taxon>
        <taxon>Actinomycetota</taxon>
        <taxon>Actinomycetes</taxon>
        <taxon>Micromonosporales</taxon>
        <taxon>Micromonosporaceae</taxon>
        <taxon>Longispora</taxon>
    </lineage>
</organism>
<dbReference type="GO" id="GO:0006281">
    <property type="term" value="P:DNA repair"/>
    <property type="evidence" value="ECO:0007669"/>
    <property type="project" value="UniProtKB-UniRule"/>
</dbReference>
<keyword evidence="6 13" id="KW-0808">Transferase</keyword>
<feature type="region of interest" description="Disordered" evidence="14">
    <location>
        <begin position="1"/>
        <end position="81"/>
    </location>
</feature>
<dbReference type="EMBL" id="JADOUF010000001">
    <property type="protein sequence ID" value="MBG6137433.1"/>
    <property type="molecule type" value="Genomic_DNA"/>
</dbReference>
<dbReference type="InterPro" id="IPR029460">
    <property type="entry name" value="DNAPol_HHH"/>
</dbReference>
<dbReference type="PANTHER" id="PTHR32294:SF4">
    <property type="entry name" value="ERROR-PRONE DNA POLYMERASE"/>
    <property type="match status" value="1"/>
</dbReference>
<gene>
    <name evidence="13" type="primary">dnaE2</name>
    <name evidence="16" type="ORF">IW245_003627</name>
</gene>
<comment type="function">
    <text evidence="13">DNA polymerase involved in damage-induced mutagenesis and translesion synthesis (TLS). It is not the major replicative DNA polymerase.</text>
</comment>
<dbReference type="AlphaFoldDB" id="A0A8J7GBJ1"/>
<dbReference type="Proteomes" id="UP000622552">
    <property type="component" value="Unassembled WGS sequence"/>
</dbReference>
<dbReference type="InterPro" id="IPR040982">
    <property type="entry name" value="DNA_pol3_finger"/>
</dbReference>
<feature type="compositionally biased region" description="Gly residues" evidence="14">
    <location>
        <begin position="1"/>
        <end position="34"/>
    </location>
</feature>
<evidence type="ECO:0000313" key="16">
    <source>
        <dbReference type="EMBL" id="MBG6137433.1"/>
    </source>
</evidence>
<dbReference type="InterPro" id="IPR023073">
    <property type="entry name" value="DnaE2"/>
</dbReference>
<dbReference type="NCBIfam" id="NF004225">
    <property type="entry name" value="PRK05672.1"/>
    <property type="match status" value="1"/>
</dbReference>
<evidence type="ECO:0000256" key="13">
    <source>
        <dbReference type="HAMAP-Rule" id="MF_01902"/>
    </source>
</evidence>
<evidence type="ECO:0000256" key="11">
    <source>
        <dbReference type="ARBA" id="ARBA00023204"/>
    </source>
</evidence>
<dbReference type="InterPro" id="IPR011708">
    <property type="entry name" value="DNA_pol3_alpha_NTPase_dom"/>
</dbReference>
<dbReference type="CDD" id="cd04485">
    <property type="entry name" value="DnaE_OBF"/>
    <property type="match status" value="1"/>
</dbReference>
<keyword evidence="11 13" id="KW-0234">DNA repair</keyword>
<evidence type="ECO:0000313" key="17">
    <source>
        <dbReference type="Proteomes" id="UP000622552"/>
    </source>
</evidence>
<dbReference type="PANTHER" id="PTHR32294">
    <property type="entry name" value="DNA POLYMERASE III SUBUNIT ALPHA"/>
    <property type="match status" value="1"/>
</dbReference>
<evidence type="ECO:0000256" key="14">
    <source>
        <dbReference type="SAM" id="MobiDB-lite"/>
    </source>
</evidence>
<dbReference type="EC" id="2.7.7.7" evidence="3 13"/>
<evidence type="ECO:0000256" key="9">
    <source>
        <dbReference type="ARBA" id="ARBA00022763"/>
    </source>
</evidence>
<dbReference type="SMART" id="SM00481">
    <property type="entry name" value="POLIIIAc"/>
    <property type="match status" value="1"/>
</dbReference>
<dbReference type="Gene3D" id="3.20.20.140">
    <property type="entry name" value="Metal-dependent hydrolases"/>
    <property type="match status" value="1"/>
</dbReference>
<evidence type="ECO:0000256" key="2">
    <source>
        <dbReference type="ARBA" id="ARBA00007391"/>
    </source>
</evidence>
<keyword evidence="8 13" id="KW-0235">DNA replication</keyword>
<evidence type="ECO:0000259" key="15">
    <source>
        <dbReference type="SMART" id="SM00481"/>
    </source>
</evidence>
<proteinExistence type="inferred from homology"/>
<dbReference type="GO" id="GO:0008408">
    <property type="term" value="F:3'-5' exonuclease activity"/>
    <property type="evidence" value="ECO:0007669"/>
    <property type="project" value="InterPro"/>
</dbReference>
<dbReference type="InterPro" id="IPR016195">
    <property type="entry name" value="Pol/histidinol_Pase-like"/>
</dbReference>
<comment type="similarity">
    <text evidence="2 13">Belongs to the DNA polymerase type-C family. DnaE2 subfamily.</text>
</comment>
<evidence type="ECO:0000256" key="5">
    <source>
        <dbReference type="ARBA" id="ARBA00022490"/>
    </source>
</evidence>
<dbReference type="InterPro" id="IPR004365">
    <property type="entry name" value="NA-bd_OB_tRNA"/>
</dbReference>
<dbReference type="GO" id="GO:0005737">
    <property type="term" value="C:cytoplasm"/>
    <property type="evidence" value="ECO:0007669"/>
    <property type="project" value="UniProtKB-SubCell"/>
</dbReference>
<evidence type="ECO:0000256" key="6">
    <source>
        <dbReference type="ARBA" id="ARBA00022679"/>
    </source>
</evidence>
<evidence type="ECO:0000256" key="1">
    <source>
        <dbReference type="ARBA" id="ARBA00004496"/>
    </source>
</evidence>
<dbReference type="Pfam" id="PF01336">
    <property type="entry name" value="tRNA_anti-codon"/>
    <property type="match status" value="1"/>
</dbReference>
<dbReference type="InterPro" id="IPR004013">
    <property type="entry name" value="PHP_dom"/>
</dbReference>
<keyword evidence="7 13" id="KW-0548">Nucleotidyltransferase</keyword>
<keyword evidence="9 13" id="KW-0227">DNA damage</keyword>
<keyword evidence="5 13" id="KW-0963">Cytoplasm</keyword>
<sequence length="1122" mass="119748">MTDPGGGRRSGQGGDRPAGRGGGRLSDQRWGGGAPHTWGELRDLMAAPLSADQEHPAPQAAGPEEPRPPKAPAPERPPVGDYAELHAHSHFSFLDGASSPEDLVAEAVRLGLPALALTDHDGMYGVVRFNEAARAAGLKAVFGAELSLDLPATVAGAPDPGGSHLLLLARGTEGYARLSSAIGTAQLRGGEKGRPVYDLDELAADLRGHVLVLTGCRKGAVRRTLEAGGAEAAREELETLVRLFGKKNVEVELTDHGHLDDFDRNDVLAGLAGELGLGVVATNAVHYARPSGHRLAQLVAAVRARRSLEEMDGWLPPAPTAHLRSAAEMRARFGAWPDAVTRTAGIAAELAFDLKLVAPNLPPFPVPPGETEDSWLRVQALQGMARRYGPDNEEASEQLDYELDMIERLRFPGYFLIVWDIVQFCERNDILVQGRGSAANSVVCFTLGITKADPIRYGLLFERFLSDVRVGPPDIDLDIENGRREEVIQYLFHKHGRTHTAQVANVITYRRRSAIRDAARALGYSPGQADAWTAGPGHRGGPAPDDLPADVATYAAELVGAPRHLGIHSGGMVICDRPVIEVVPVEWARMENRTVLQWDKDDCAATGLVKFDLLGLGMLTALHHAVDLVRDHHGTTVDLAALPPDDQEIYAMIRAGDSIGLFQVESRAQIQLAPRLKPKCFYDLVVQIALVRPGPIQGGAVHPYIRRANELEEPTVPHPRMAKALARTLGVPLFQEQMMQLAVDCANFTASEADQLRQAMGSKRSHARMRELRERFYAGLADNGITGAMADDLYHRLEAFAGYGFPESHSLSFAFIVYASAYLKRYYPAAFTAALIRSQPMGFYSTNSLIGDARRHGVPILGVDVNASAAVTGLSGTGTAAASARPGTWGVGGPAVRLGLDQVRGIGSEVAARIAAGQPYAGLTDLARRAGVTEAQLGNLATAGAFAGLGLDRRRALWTAGAAARDTPDRLPGTVVGTHAPTLPGMSEAELAAADLWATGSSPDSHPVQFLRDWLRGRGAVPVGELGKAPDGSRVLIGGIVTHRQAPETAGGIVFVNLEDETGQANVICTPGLVRRYARIARTAPALLVRGRLQNVDGALGVAADQLTALNLSAAPRSRDFR</sequence>
<evidence type="ECO:0000256" key="12">
    <source>
        <dbReference type="ARBA" id="ARBA00049244"/>
    </source>
</evidence>
<reference evidence="16" key="1">
    <citation type="submission" date="2020-11" db="EMBL/GenBank/DDBJ databases">
        <title>Sequencing the genomes of 1000 actinobacteria strains.</title>
        <authorList>
            <person name="Klenk H.-P."/>
        </authorList>
    </citation>
    <scope>NUCLEOTIDE SEQUENCE</scope>
    <source>
        <strain evidence="16">DSM 45356</strain>
    </source>
</reference>
<dbReference type="GO" id="GO:0003887">
    <property type="term" value="F:DNA-directed DNA polymerase activity"/>
    <property type="evidence" value="ECO:0007669"/>
    <property type="project" value="UniProtKB-UniRule"/>
</dbReference>
<dbReference type="HAMAP" id="MF_01902">
    <property type="entry name" value="DNApol_error_prone"/>
    <property type="match status" value="1"/>
</dbReference>
<keyword evidence="10 13" id="KW-0239">DNA-directed DNA polymerase</keyword>
<keyword evidence="17" id="KW-1185">Reference proteome</keyword>
<name>A0A8J7GBJ1_9ACTN</name>
<protein>
    <recommendedName>
        <fullName evidence="4 13">Error-prone DNA polymerase</fullName>
        <ecNumber evidence="3 13">2.7.7.7</ecNumber>
    </recommendedName>
</protein>
<comment type="subcellular location">
    <subcellularLocation>
        <location evidence="1 13">Cytoplasm</location>
    </subcellularLocation>
</comment>
<dbReference type="SUPFAM" id="SSF89550">
    <property type="entry name" value="PHP domain-like"/>
    <property type="match status" value="1"/>
</dbReference>
<dbReference type="Pfam" id="PF17657">
    <property type="entry name" value="DNA_pol3_finger"/>
    <property type="match status" value="1"/>
</dbReference>
<accession>A0A8J7GBJ1</accession>
<dbReference type="Pfam" id="PF02811">
    <property type="entry name" value="PHP"/>
    <property type="match status" value="1"/>
</dbReference>
<evidence type="ECO:0000256" key="10">
    <source>
        <dbReference type="ARBA" id="ARBA00022932"/>
    </source>
</evidence>
<evidence type="ECO:0000256" key="4">
    <source>
        <dbReference type="ARBA" id="ARBA00017273"/>
    </source>
</evidence>
<evidence type="ECO:0000256" key="3">
    <source>
        <dbReference type="ARBA" id="ARBA00012417"/>
    </source>
</evidence>
<dbReference type="GO" id="GO:0006260">
    <property type="term" value="P:DNA replication"/>
    <property type="evidence" value="ECO:0007669"/>
    <property type="project" value="UniProtKB-KW"/>
</dbReference>
<dbReference type="InterPro" id="IPR003141">
    <property type="entry name" value="Pol/His_phosphatase_N"/>
</dbReference>
<dbReference type="GO" id="GO:0003676">
    <property type="term" value="F:nucleic acid binding"/>
    <property type="evidence" value="ECO:0007669"/>
    <property type="project" value="InterPro"/>
</dbReference>